<dbReference type="PANTHER" id="PTHR19443">
    <property type="entry name" value="HEXOKINASE"/>
    <property type="match status" value="1"/>
</dbReference>
<keyword evidence="7 11" id="KW-0067">ATP-binding</keyword>
<dbReference type="GO" id="GO:0004340">
    <property type="term" value="F:glucokinase activity"/>
    <property type="evidence" value="ECO:0007669"/>
    <property type="project" value="TreeGrafter"/>
</dbReference>
<dbReference type="STRING" id="215250.A0A316YQ23"/>
<feature type="domain" description="Hexokinase C-terminal" evidence="13">
    <location>
        <begin position="211"/>
        <end position="460"/>
    </location>
</feature>
<evidence type="ECO:0000313" key="14">
    <source>
        <dbReference type="EMBL" id="PWN90914.1"/>
    </source>
</evidence>
<dbReference type="GO" id="GO:0008865">
    <property type="term" value="F:fructokinase activity"/>
    <property type="evidence" value="ECO:0007669"/>
    <property type="project" value="TreeGrafter"/>
</dbReference>
<evidence type="ECO:0000256" key="8">
    <source>
        <dbReference type="ARBA" id="ARBA00023152"/>
    </source>
</evidence>
<dbReference type="PROSITE" id="PS00378">
    <property type="entry name" value="HEXOKINASE_1"/>
    <property type="match status" value="1"/>
</dbReference>
<dbReference type="InterPro" id="IPR022673">
    <property type="entry name" value="Hexokinase_C"/>
</dbReference>
<organism evidence="14 15">
    <name type="scientific">Acaromyces ingoldii</name>
    <dbReference type="NCBI Taxonomy" id="215250"/>
    <lineage>
        <taxon>Eukaryota</taxon>
        <taxon>Fungi</taxon>
        <taxon>Dikarya</taxon>
        <taxon>Basidiomycota</taxon>
        <taxon>Ustilaginomycotina</taxon>
        <taxon>Exobasidiomycetes</taxon>
        <taxon>Exobasidiales</taxon>
        <taxon>Cryptobasidiaceae</taxon>
        <taxon>Acaromyces</taxon>
    </lineage>
</organism>
<dbReference type="InterPro" id="IPR019807">
    <property type="entry name" value="Hexokinase_BS"/>
</dbReference>
<dbReference type="InterPro" id="IPR022672">
    <property type="entry name" value="Hexokinase_N"/>
</dbReference>
<keyword evidence="4 11" id="KW-0808">Transferase</keyword>
<protein>
    <recommendedName>
        <fullName evidence="11">Phosphotransferase</fullName>
        <ecNumber evidence="11">2.7.1.-</ecNumber>
    </recommendedName>
</protein>
<evidence type="ECO:0000313" key="15">
    <source>
        <dbReference type="Proteomes" id="UP000245768"/>
    </source>
</evidence>
<evidence type="ECO:0000256" key="4">
    <source>
        <dbReference type="ARBA" id="ARBA00022679"/>
    </source>
</evidence>
<evidence type="ECO:0000256" key="3">
    <source>
        <dbReference type="ARBA" id="ARBA00009225"/>
    </source>
</evidence>
<gene>
    <name evidence="14" type="ORF">FA10DRAFT_252590</name>
</gene>
<accession>A0A316YQ23</accession>
<evidence type="ECO:0000256" key="5">
    <source>
        <dbReference type="ARBA" id="ARBA00022741"/>
    </source>
</evidence>
<dbReference type="GeneID" id="37041575"/>
<dbReference type="GO" id="GO:0006006">
    <property type="term" value="P:glucose metabolic process"/>
    <property type="evidence" value="ECO:0007669"/>
    <property type="project" value="TreeGrafter"/>
</dbReference>
<dbReference type="FunFam" id="3.40.367.20:FF:000005">
    <property type="entry name" value="Phosphotransferase"/>
    <property type="match status" value="1"/>
</dbReference>
<proteinExistence type="inferred from homology"/>
<dbReference type="GO" id="GO:0001678">
    <property type="term" value="P:intracellular glucose homeostasis"/>
    <property type="evidence" value="ECO:0007669"/>
    <property type="project" value="InterPro"/>
</dbReference>
<evidence type="ECO:0000256" key="9">
    <source>
        <dbReference type="ARBA" id="ARBA00044613"/>
    </source>
</evidence>
<dbReference type="Pfam" id="PF00349">
    <property type="entry name" value="Hexokinase_1"/>
    <property type="match status" value="1"/>
</dbReference>
<reference evidence="14 15" key="1">
    <citation type="journal article" date="2018" name="Mol. Biol. Evol.">
        <title>Broad Genomic Sampling Reveals a Smut Pathogenic Ancestry of the Fungal Clade Ustilaginomycotina.</title>
        <authorList>
            <person name="Kijpornyongpan T."/>
            <person name="Mondo S.J."/>
            <person name="Barry K."/>
            <person name="Sandor L."/>
            <person name="Lee J."/>
            <person name="Lipzen A."/>
            <person name="Pangilinan J."/>
            <person name="LaButti K."/>
            <person name="Hainaut M."/>
            <person name="Henrissat B."/>
            <person name="Grigoriev I.V."/>
            <person name="Spatafora J.W."/>
            <person name="Aime M.C."/>
        </authorList>
    </citation>
    <scope>NUCLEOTIDE SEQUENCE [LARGE SCALE GENOMIC DNA]</scope>
    <source>
        <strain evidence="14 15">MCA 4198</strain>
    </source>
</reference>
<dbReference type="PRINTS" id="PR00475">
    <property type="entry name" value="HEXOKINASE"/>
</dbReference>
<dbReference type="RefSeq" id="XP_025378112.1">
    <property type="nucleotide sequence ID" value="XM_025519659.1"/>
</dbReference>
<evidence type="ECO:0000256" key="1">
    <source>
        <dbReference type="ARBA" id="ARBA00004888"/>
    </source>
</evidence>
<evidence type="ECO:0000259" key="12">
    <source>
        <dbReference type="Pfam" id="PF00349"/>
    </source>
</evidence>
<dbReference type="InParanoid" id="A0A316YQ23"/>
<dbReference type="GO" id="GO:0005536">
    <property type="term" value="F:D-glucose binding"/>
    <property type="evidence" value="ECO:0007669"/>
    <property type="project" value="InterPro"/>
</dbReference>
<name>A0A316YQ23_9BASI</name>
<evidence type="ECO:0000256" key="2">
    <source>
        <dbReference type="ARBA" id="ARBA00005028"/>
    </source>
</evidence>
<comment type="catalytic activity">
    <reaction evidence="9">
        <text>a D-hexose + ATP = a D-hexose 6-phosphate + ADP + H(+)</text>
        <dbReference type="Rhea" id="RHEA:22740"/>
        <dbReference type="ChEBI" id="CHEBI:4194"/>
        <dbReference type="ChEBI" id="CHEBI:15378"/>
        <dbReference type="ChEBI" id="CHEBI:30616"/>
        <dbReference type="ChEBI" id="CHEBI:229467"/>
        <dbReference type="ChEBI" id="CHEBI:456216"/>
        <dbReference type="EC" id="2.7.1.1"/>
    </reaction>
    <physiologicalReaction direction="left-to-right" evidence="9">
        <dbReference type="Rhea" id="RHEA:22741"/>
    </physiologicalReaction>
</comment>
<dbReference type="GO" id="GO:0005829">
    <property type="term" value="C:cytosol"/>
    <property type="evidence" value="ECO:0007669"/>
    <property type="project" value="TreeGrafter"/>
</dbReference>
<dbReference type="AlphaFoldDB" id="A0A316YQ23"/>
<evidence type="ECO:0000256" key="7">
    <source>
        <dbReference type="ARBA" id="ARBA00022840"/>
    </source>
</evidence>
<comment type="similarity">
    <text evidence="3 11">Belongs to the hexokinase family.</text>
</comment>
<dbReference type="FunFam" id="3.30.420.40:FF:000034">
    <property type="entry name" value="Phosphotransferase"/>
    <property type="match status" value="1"/>
</dbReference>
<dbReference type="OrthoDB" id="419537at2759"/>
<evidence type="ECO:0000256" key="10">
    <source>
        <dbReference type="ARBA" id="ARBA00048160"/>
    </source>
</evidence>
<dbReference type="EC" id="2.7.1.-" evidence="11"/>
<dbReference type="Proteomes" id="UP000245768">
    <property type="component" value="Unassembled WGS sequence"/>
</dbReference>
<keyword evidence="5 11" id="KW-0547">Nucleotide-binding</keyword>
<evidence type="ECO:0000256" key="11">
    <source>
        <dbReference type="RuleBase" id="RU362007"/>
    </source>
</evidence>
<keyword evidence="6 11" id="KW-0418">Kinase</keyword>
<dbReference type="Gene3D" id="3.30.420.40">
    <property type="match status" value="1"/>
</dbReference>
<dbReference type="SUPFAM" id="SSF53067">
    <property type="entry name" value="Actin-like ATPase domain"/>
    <property type="match status" value="2"/>
</dbReference>
<comment type="catalytic activity">
    <reaction evidence="10">
        <text>D-glucose + ATP = D-glucose 6-phosphate + ADP + H(+)</text>
        <dbReference type="Rhea" id="RHEA:17825"/>
        <dbReference type="ChEBI" id="CHEBI:4167"/>
        <dbReference type="ChEBI" id="CHEBI:15378"/>
        <dbReference type="ChEBI" id="CHEBI:30616"/>
        <dbReference type="ChEBI" id="CHEBI:61548"/>
        <dbReference type="ChEBI" id="CHEBI:456216"/>
        <dbReference type="EC" id="2.7.1.1"/>
    </reaction>
    <physiologicalReaction direction="left-to-right" evidence="10">
        <dbReference type="Rhea" id="RHEA:17826"/>
    </physiologicalReaction>
</comment>
<dbReference type="GO" id="GO:0005739">
    <property type="term" value="C:mitochondrion"/>
    <property type="evidence" value="ECO:0007669"/>
    <property type="project" value="TreeGrafter"/>
</dbReference>
<dbReference type="EMBL" id="KZ819636">
    <property type="protein sequence ID" value="PWN90914.1"/>
    <property type="molecule type" value="Genomic_DNA"/>
</dbReference>
<comment type="pathway">
    <text evidence="1">Carbohydrate degradation; glycolysis; D-glyceraldehyde 3-phosphate and glycerone phosphate from D-glucose: step 1/4.</text>
</comment>
<dbReference type="InterPro" id="IPR001312">
    <property type="entry name" value="Hexokinase"/>
</dbReference>
<feature type="domain" description="Hexokinase N-terminal" evidence="12">
    <location>
        <begin position="8"/>
        <end position="203"/>
    </location>
</feature>
<dbReference type="PANTHER" id="PTHR19443:SF30">
    <property type="entry name" value="GLUCOKINASE-1-RELATED"/>
    <property type="match status" value="1"/>
</dbReference>
<keyword evidence="8 11" id="KW-0324">Glycolysis</keyword>
<dbReference type="PROSITE" id="PS51748">
    <property type="entry name" value="HEXOKINASE_2"/>
    <property type="match status" value="1"/>
</dbReference>
<dbReference type="GO" id="GO:0005524">
    <property type="term" value="F:ATP binding"/>
    <property type="evidence" value="ECO:0007669"/>
    <property type="project" value="UniProtKB-UniRule"/>
</dbReference>
<dbReference type="Pfam" id="PF03727">
    <property type="entry name" value="Hexokinase_2"/>
    <property type="match status" value="1"/>
</dbReference>
<sequence length="479" mass="52326">MPTLKEHLDAIEAQFDLDGHKLEAILSRFRNRMEHGLEKDGQNMAMIPSFVTGVPDGTEKGTYLALDLGGTNLRVCEVKLDGKGSFEMKQEKYKVSDEHKTGKARELFSFIARCVETFLKSESSSHNVADEELLLGFTFSFPVEQTAIDRGRLIKWTKGFDAPDAIGQEVVTLLQSCLDELNVKVRVNALVNDTVGALLAHGYQSRGPALLGAIFGTGTNGAYVEDRRKVAKLEVEDPIRPVPSSMIVNTEWGGFDDERAVLPVTMFDNLVDRTAIRPRHHAFEKMISGMYLGEVTRTVLIHLIDNLVLFQGFSSDKFNEMYGFDTAYMSAVMADNDGQSSATRKVLIETMGLDPANVGAEDVEAVKRVCHFVGRRAARLSAVAIAAVLQHTNKTQSTGSGGADDVVEVGVDGSVVEFLPQFTENMKEALRLMVGAEAEKKTRFGFAKDGSGVGAALCALQAKKQAQGTHHPHAKPHHA</sequence>
<evidence type="ECO:0000256" key="6">
    <source>
        <dbReference type="ARBA" id="ARBA00022777"/>
    </source>
</evidence>
<dbReference type="Gene3D" id="3.40.367.20">
    <property type="match status" value="1"/>
</dbReference>
<dbReference type="GO" id="GO:0006096">
    <property type="term" value="P:glycolytic process"/>
    <property type="evidence" value="ECO:0007669"/>
    <property type="project" value="UniProtKB-UniPathway"/>
</dbReference>
<keyword evidence="15" id="KW-1185">Reference proteome</keyword>
<evidence type="ECO:0000259" key="13">
    <source>
        <dbReference type="Pfam" id="PF03727"/>
    </source>
</evidence>
<dbReference type="InterPro" id="IPR043129">
    <property type="entry name" value="ATPase_NBD"/>
</dbReference>
<dbReference type="UniPathway" id="UPA00109">
    <property type="reaction ID" value="UER00180"/>
</dbReference>
<comment type="pathway">
    <text evidence="2">Carbohydrate metabolism; hexose metabolism.</text>
</comment>